<dbReference type="Gene3D" id="3.90.79.10">
    <property type="entry name" value="Nucleoside Triphosphate Pyrophosphohydrolase"/>
    <property type="match status" value="1"/>
</dbReference>
<dbReference type="Pfam" id="PF11788">
    <property type="entry name" value="MRP-L46"/>
    <property type="match status" value="1"/>
</dbReference>
<evidence type="ECO:0000313" key="3">
    <source>
        <dbReference type="Proteomes" id="UP000887566"/>
    </source>
</evidence>
<feature type="domain" description="Large ribosomal subunit protein mL46 N-terminal" evidence="2">
    <location>
        <begin position="54"/>
        <end position="143"/>
    </location>
</feature>
<dbReference type="InterPro" id="IPR015797">
    <property type="entry name" value="NUDIX_hydrolase-like_dom_sf"/>
</dbReference>
<accession>A0A914XB67</accession>
<protein>
    <recommendedName>
        <fullName evidence="1">39S ribosomal protein L46, mitochondrial</fullName>
    </recommendedName>
</protein>
<dbReference type="GO" id="GO:0005762">
    <property type="term" value="C:mitochondrial large ribosomal subunit"/>
    <property type="evidence" value="ECO:0007669"/>
    <property type="project" value="TreeGrafter"/>
</dbReference>
<dbReference type="SUPFAM" id="SSF55811">
    <property type="entry name" value="Nudix"/>
    <property type="match status" value="1"/>
</dbReference>
<dbReference type="PANTHER" id="PTHR13124">
    <property type="entry name" value="39S RIBOSOMAL PROTEIN L46, MITOCHONDRIAL PRECURSOR-RELATED"/>
    <property type="match status" value="1"/>
</dbReference>
<keyword evidence="3" id="KW-1185">Reference proteome</keyword>
<dbReference type="PANTHER" id="PTHR13124:SF12">
    <property type="entry name" value="LARGE RIBOSOMAL SUBUNIT PROTEIN ML46"/>
    <property type="match status" value="1"/>
</dbReference>
<dbReference type="Proteomes" id="UP000887566">
    <property type="component" value="Unplaced"/>
</dbReference>
<proteinExistence type="predicted"/>
<dbReference type="InterPro" id="IPR021757">
    <property type="entry name" value="Ribosomal_mL46_N"/>
</dbReference>
<dbReference type="AlphaFoldDB" id="A0A914XB67"/>
<evidence type="ECO:0000256" key="1">
    <source>
        <dbReference type="ARBA" id="ARBA00035534"/>
    </source>
</evidence>
<sequence length="297" mass="33971">MMYFQRRIVEMSCAGRVLARRQLCSAIGSCYVHTAPAIATSNDGANLRPSNFRWRIYTGVILERFPIAAPPLSDVERQYKDVKSQMELENSFLNNFELRQLKEKATALKRAQLEAEGKNLDQLGETIGISTAELDYNWQKKADSFAPPDLSKIEVDDEKSLKRKFDRKLVLVVRQRFGVPDYVSPWSLPYVAHRDGESLRQTVERSLASLVHPDLKATVTGNAPFVYYSRTFPTKTRAHANADGMKLFVYKAVLSPPFNFKLTSDDVVDYKWVTHDELAKYLSPRKFRNKILSLVIE</sequence>
<dbReference type="GO" id="GO:0003735">
    <property type="term" value="F:structural constituent of ribosome"/>
    <property type="evidence" value="ECO:0007669"/>
    <property type="project" value="InterPro"/>
</dbReference>
<dbReference type="InterPro" id="IPR040008">
    <property type="entry name" value="Ribosomal_mL46"/>
</dbReference>
<evidence type="ECO:0000313" key="4">
    <source>
        <dbReference type="WBParaSite" id="PSAMB.scaffold71size86828.g1614.t1"/>
    </source>
</evidence>
<reference evidence="4" key="1">
    <citation type="submission" date="2022-11" db="UniProtKB">
        <authorList>
            <consortium name="WormBaseParasite"/>
        </authorList>
    </citation>
    <scope>IDENTIFICATION</scope>
</reference>
<name>A0A914XB67_9BILA</name>
<organism evidence="3 4">
    <name type="scientific">Plectus sambesii</name>
    <dbReference type="NCBI Taxonomy" id="2011161"/>
    <lineage>
        <taxon>Eukaryota</taxon>
        <taxon>Metazoa</taxon>
        <taxon>Ecdysozoa</taxon>
        <taxon>Nematoda</taxon>
        <taxon>Chromadorea</taxon>
        <taxon>Plectida</taxon>
        <taxon>Plectina</taxon>
        <taxon>Plectoidea</taxon>
        <taxon>Plectidae</taxon>
        <taxon>Plectus</taxon>
    </lineage>
</organism>
<dbReference type="WBParaSite" id="PSAMB.scaffold71size86828.g1614.t1">
    <property type="protein sequence ID" value="PSAMB.scaffold71size86828.g1614.t1"/>
    <property type="gene ID" value="PSAMB.scaffold71size86828.g1614"/>
</dbReference>
<evidence type="ECO:0000259" key="2">
    <source>
        <dbReference type="Pfam" id="PF11788"/>
    </source>
</evidence>